<dbReference type="InterPro" id="IPR043502">
    <property type="entry name" value="DNA/RNA_pol_sf"/>
</dbReference>
<dbReference type="EC" id="2.7.7.6" evidence="10"/>
<evidence type="ECO:0000313" key="13">
    <source>
        <dbReference type="EMBL" id="KDR74040.1"/>
    </source>
</evidence>
<dbReference type="OrthoDB" id="276422at2759"/>
<dbReference type="Pfam" id="PF00940">
    <property type="entry name" value="RNA_pol"/>
    <property type="match status" value="1"/>
</dbReference>
<comment type="function">
    <text evidence="10">DNA-dependent RNA polymerase catalyzes the transcription of DNA into RNA using the four ribonucleoside triphosphates as substrates.</text>
</comment>
<dbReference type="Proteomes" id="UP000027222">
    <property type="component" value="Unassembled WGS sequence"/>
</dbReference>
<dbReference type="PROSITE" id="PS00489">
    <property type="entry name" value="RNA_POL_PHAGE_2"/>
    <property type="match status" value="1"/>
</dbReference>
<dbReference type="InterPro" id="IPR037159">
    <property type="entry name" value="RNA_POL_N_sf"/>
</dbReference>
<evidence type="ECO:0000256" key="7">
    <source>
        <dbReference type="ARBA" id="ARBA00023128"/>
    </source>
</evidence>
<dbReference type="FunFam" id="1.10.287.280:FF:000001">
    <property type="entry name" value="DNA-directed RNA polymerase"/>
    <property type="match status" value="1"/>
</dbReference>
<sequence>MIPRTARRLERTLLSARQALPRPARLYSTPSKKLNAPATATVISPSPENFPAFLDTSSSAADRRPQIDQFLGRDIPLTILPTPEPFKETTLHSQRWYADSQALDMTGIIDACLHNLYDVPRAHEVFSRLRTKVGTAALETPIYNAFLESYIGMAKKEEAKKSYWIEEAWKLYSAMESGAEDIHPNAKTYSIVLLLWQEFEASNAAEGTSSMLSCDPGYLLSKIVERKIPIMDVVCNPFQTDPNVITAIANTVAVQALNLGFKQVLVDLGHAKVGFEAEDVFRDVPEVMPVVKEVITKDVDDIKKIDLEVPFSLDGLRRHLARVTEARSYLHGDINARQKHLESSVYDLAIERLQHQDEVFAQKGIDNGSLKDSKLRRWMWDWHVRLRDQLKIELEKIQESDGKKKPHERLFPYLSLVKHEQLSLLTILEIMRLQGSGGVMGGMKTTRALVAVGKAVENEHKAQICKKNGIPPPQFGSRDDLFTIRGYQNLRQRRVAAAQMASDGEEWSSPWTQPLRAKVGSVLVNLLIQVAEVVREAVDPHTHAILTEPQPAFYQSYEYVRGQKLGVIKIHSLVTDRLAKDSLERTIHPRHLPMLVKPKPWINYNNGGYLYNKSHAMRFKDSQEQEVYLREATNAGNVELVYAGLDVLGATPWVVNKAIFDIVVTVWNSGERMGKMPPAVFDQPEPAIPEGADKDLQARSHHIVRQRAWAGAKANNHSDRCSVNYKIEIARAFLHDTFFLPHNLDFRGRAYPIPPHLNHMGDDLSRGMLLFEESKPLGVRGFRWLKIHAANLYGYDKANFDDRVEWVEEHLDKVLESANNPLDGSRWWLKADDPWQFLATCIEIRNAVQLDDPTQYSSALPIHQDGTCNGLQHYAALGGDAQGAQQVNLAAADKPSDVYTHISSKVQQIVSEEAEAGVELAQLLNGKISRKVVKQTVMTTVYGVTFIGARDQIEKQLRDRGDIPEEKCWHAAAYLARKLLATIGDTFKGAKDIQNWLNLCARLIAKSIPQNRLGLRRDESGQEVVTLPRMKIKKEQMTSVIWTTALGLPIVQPYRKTARKQVMTAIQSVYISDPHTAAEVNAVKQASAFPPNFIHSLDATHMLLTALECKNRGLTFASIHDSYWTHACDIDTMSEVIRETFIALHQSDILERLDLEFRDRYKDFHIPLVDINSTTKNRGSLLVTKLKTAGTRVFAHPSQADDLRVIEPLVEYTNDGEKMAVITAQQSPADVELAMDETEVEVDSVAEEIELEEDLVMEMEEAEAEMEEGGKKKRGRKPKKVKPAVKKFEGKLLSSKFIKLTDLMPPLPKKGSFRVESIKASPYFFS</sequence>
<comment type="subcellular location">
    <subcellularLocation>
        <location evidence="1">Mitochondrion</location>
    </subcellularLocation>
</comment>
<dbReference type="Gene3D" id="1.10.1320.10">
    <property type="entry name" value="DNA-directed RNA polymerase, N-terminal domain"/>
    <property type="match status" value="1"/>
</dbReference>
<evidence type="ECO:0000256" key="10">
    <source>
        <dbReference type="RuleBase" id="RU003805"/>
    </source>
</evidence>
<comment type="similarity">
    <text evidence="2 10">Belongs to the phage and mitochondrial RNA polymerase family.</text>
</comment>
<evidence type="ECO:0000256" key="2">
    <source>
        <dbReference type="ARBA" id="ARBA00009493"/>
    </source>
</evidence>
<keyword evidence="8 10" id="KW-0804">Transcription</keyword>
<evidence type="ECO:0000256" key="4">
    <source>
        <dbReference type="ARBA" id="ARBA00022679"/>
    </source>
</evidence>
<gene>
    <name evidence="13" type="ORF">GALMADRAFT_212223</name>
</gene>
<keyword evidence="3 10" id="KW-0240">DNA-directed RNA polymerase</keyword>
<dbReference type="FunFam" id="1.10.150.20:FF:000041">
    <property type="entry name" value="DNA-directed RNA polymerase"/>
    <property type="match status" value="1"/>
</dbReference>
<proteinExistence type="inferred from homology"/>
<dbReference type="SUPFAM" id="SSF56672">
    <property type="entry name" value="DNA/RNA polymerases"/>
    <property type="match status" value="1"/>
</dbReference>
<reference evidence="14" key="1">
    <citation type="journal article" date="2014" name="Proc. Natl. Acad. Sci. U.S.A.">
        <title>Extensive sampling of basidiomycete genomes demonstrates inadequacy of the white-rot/brown-rot paradigm for wood decay fungi.</title>
        <authorList>
            <person name="Riley R."/>
            <person name="Salamov A.A."/>
            <person name="Brown D.W."/>
            <person name="Nagy L.G."/>
            <person name="Floudas D."/>
            <person name="Held B.W."/>
            <person name="Levasseur A."/>
            <person name="Lombard V."/>
            <person name="Morin E."/>
            <person name="Otillar R."/>
            <person name="Lindquist E.A."/>
            <person name="Sun H."/>
            <person name="LaButti K.M."/>
            <person name="Schmutz J."/>
            <person name="Jabbour D."/>
            <person name="Luo H."/>
            <person name="Baker S.E."/>
            <person name="Pisabarro A.G."/>
            <person name="Walton J.D."/>
            <person name="Blanchette R.A."/>
            <person name="Henrissat B."/>
            <person name="Martin F."/>
            <person name="Cullen D."/>
            <person name="Hibbett D.S."/>
            <person name="Grigoriev I.V."/>
        </authorList>
    </citation>
    <scope>NUCLEOTIDE SEQUENCE [LARGE SCALE GENOMIC DNA]</scope>
    <source>
        <strain evidence="14">CBS 339.88</strain>
    </source>
</reference>
<keyword evidence="7" id="KW-0496">Mitochondrion</keyword>
<evidence type="ECO:0000313" key="14">
    <source>
        <dbReference type="Proteomes" id="UP000027222"/>
    </source>
</evidence>
<organism evidence="13 14">
    <name type="scientific">Galerina marginata (strain CBS 339.88)</name>
    <dbReference type="NCBI Taxonomy" id="685588"/>
    <lineage>
        <taxon>Eukaryota</taxon>
        <taxon>Fungi</taxon>
        <taxon>Dikarya</taxon>
        <taxon>Basidiomycota</taxon>
        <taxon>Agaricomycotina</taxon>
        <taxon>Agaricomycetes</taxon>
        <taxon>Agaricomycetidae</taxon>
        <taxon>Agaricales</taxon>
        <taxon>Agaricineae</taxon>
        <taxon>Strophariaceae</taxon>
        <taxon>Galerina</taxon>
    </lineage>
</organism>
<dbReference type="GO" id="GO:0034245">
    <property type="term" value="C:mitochondrial DNA-directed RNA polymerase complex"/>
    <property type="evidence" value="ECO:0007669"/>
    <property type="project" value="TreeGrafter"/>
</dbReference>
<dbReference type="InterPro" id="IPR046950">
    <property type="entry name" value="DNA-dir_Rpol_C_phage-type"/>
</dbReference>
<name>A0A067SSY6_GALM3</name>
<keyword evidence="6" id="KW-0809">Transit peptide</keyword>
<dbReference type="InterPro" id="IPR002092">
    <property type="entry name" value="DNA-dir_Rpol_phage-type"/>
</dbReference>
<keyword evidence="4 10" id="KW-0808">Transferase</keyword>
<keyword evidence="14" id="KW-1185">Reference proteome</keyword>
<evidence type="ECO:0000256" key="8">
    <source>
        <dbReference type="ARBA" id="ARBA00023163"/>
    </source>
</evidence>
<dbReference type="Gene3D" id="1.10.287.280">
    <property type="match status" value="1"/>
</dbReference>
<dbReference type="InterPro" id="IPR029262">
    <property type="entry name" value="RPOL_N"/>
</dbReference>
<evidence type="ECO:0000256" key="5">
    <source>
        <dbReference type="ARBA" id="ARBA00022695"/>
    </source>
</evidence>
<keyword evidence="5 10" id="KW-0548">Nucleotidyltransferase</keyword>
<evidence type="ECO:0000256" key="6">
    <source>
        <dbReference type="ARBA" id="ARBA00022946"/>
    </source>
</evidence>
<evidence type="ECO:0000256" key="9">
    <source>
        <dbReference type="ARBA" id="ARBA00048552"/>
    </source>
</evidence>
<protein>
    <recommendedName>
        <fullName evidence="10">DNA-directed RNA polymerase</fullName>
        <ecNumber evidence="10">2.7.7.6</ecNumber>
    </recommendedName>
</protein>
<dbReference type="Gene3D" id="1.10.150.20">
    <property type="entry name" value="5' to 3' exonuclease, C-terminal subdomain"/>
    <property type="match status" value="1"/>
</dbReference>
<dbReference type="HOGENOM" id="CLU_003364_1_1_1"/>
<dbReference type="GO" id="GO:0003899">
    <property type="term" value="F:DNA-directed RNA polymerase activity"/>
    <property type="evidence" value="ECO:0007669"/>
    <property type="project" value="UniProtKB-EC"/>
</dbReference>
<comment type="catalytic activity">
    <reaction evidence="9 10">
        <text>RNA(n) + a ribonucleoside 5'-triphosphate = RNA(n+1) + diphosphate</text>
        <dbReference type="Rhea" id="RHEA:21248"/>
        <dbReference type="Rhea" id="RHEA-COMP:14527"/>
        <dbReference type="Rhea" id="RHEA-COMP:17342"/>
        <dbReference type="ChEBI" id="CHEBI:33019"/>
        <dbReference type="ChEBI" id="CHEBI:61557"/>
        <dbReference type="ChEBI" id="CHEBI:140395"/>
        <dbReference type="EC" id="2.7.7.6"/>
    </reaction>
</comment>
<dbReference type="PROSITE" id="PS00900">
    <property type="entry name" value="RNA_POL_PHAGE_1"/>
    <property type="match status" value="1"/>
</dbReference>
<evidence type="ECO:0000256" key="3">
    <source>
        <dbReference type="ARBA" id="ARBA00022478"/>
    </source>
</evidence>
<dbReference type="GO" id="GO:0001018">
    <property type="term" value="F:mitochondrial promoter sequence-specific DNA binding"/>
    <property type="evidence" value="ECO:0007669"/>
    <property type="project" value="TreeGrafter"/>
</dbReference>
<dbReference type="Pfam" id="PF14700">
    <property type="entry name" value="RPOL_N"/>
    <property type="match status" value="1"/>
</dbReference>
<accession>A0A067SSY6</accession>
<feature type="coiled-coil region" evidence="11">
    <location>
        <begin position="1235"/>
        <end position="1272"/>
    </location>
</feature>
<dbReference type="STRING" id="685588.A0A067SSY6"/>
<keyword evidence="11" id="KW-0175">Coiled coil</keyword>
<evidence type="ECO:0000256" key="1">
    <source>
        <dbReference type="ARBA" id="ARBA00004173"/>
    </source>
</evidence>
<evidence type="ECO:0000256" key="11">
    <source>
        <dbReference type="SAM" id="Coils"/>
    </source>
</evidence>
<dbReference type="SMART" id="SM01311">
    <property type="entry name" value="RPOL_N"/>
    <property type="match status" value="1"/>
</dbReference>
<dbReference type="PANTHER" id="PTHR10102">
    <property type="entry name" value="DNA-DIRECTED RNA POLYMERASE, MITOCHONDRIAL"/>
    <property type="match status" value="1"/>
</dbReference>
<dbReference type="PANTHER" id="PTHR10102:SF0">
    <property type="entry name" value="DNA-DIRECTED RNA POLYMERASE, MITOCHONDRIAL"/>
    <property type="match status" value="1"/>
</dbReference>
<feature type="domain" description="DNA-directed RNA polymerase N-terminal" evidence="12">
    <location>
        <begin position="336"/>
        <end position="650"/>
    </location>
</feature>
<evidence type="ECO:0000259" key="12">
    <source>
        <dbReference type="SMART" id="SM01311"/>
    </source>
</evidence>
<dbReference type="GO" id="GO:0006390">
    <property type="term" value="P:mitochondrial transcription"/>
    <property type="evidence" value="ECO:0007669"/>
    <property type="project" value="TreeGrafter"/>
</dbReference>
<dbReference type="EMBL" id="KL142384">
    <property type="protein sequence ID" value="KDR74040.1"/>
    <property type="molecule type" value="Genomic_DNA"/>
</dbReference>